<sequence>MFHSARQIAASIILAMTMSAMDKVIAKQVAGDSAATVDCTITWKCLFSMHPTRWAAVPAHNPIELKLFESKANSDTSVSIAAYPSAIVFDRWLAQDKLQAKLKHLGDNKFELIDVQEIPATKE</sequence>
<accession>A0A2T5HWX6</accession>
<evidence type="ECO:0000313" key="2">
    <source>
        <dbReference type="Proteomes" id="UP000244128"/>
    </source>
</evidence>
<reference evidence="1 2" key="1">
    <citation type="submission" date="2018-04" db="EMBL/GenBank/DDBJ databases">
        <title>Active sludge and wastewater microbial communities from Klosterneuburg, Austria.</title>
        <authorList>
            <person name="Wagner M."/>
        </authorList>
    </citation>
    <scope>NUCLEOTIDE SEQUENCE [LARGE SCALE GENOMIC DNA]</scope>
    <source>
        <strain evidence="1 2">Nm49</strain>
    </source>
</reference>
<dbReference type="Proteomes" id="UP000244128">
    <property type="component" value="Unassembled WGS sequence"/>
</dbReference>
<organism evidence="1 2">
    <name type="scientific">Nitrosomonas oligotropha</name>
    <dbReference type="NCBI Taxonomy" id="42354"/>
    <lineage>
        <taxon>Bacteria</taxon>
        <taxon>Pseudomonadati</taxon>
        <taxon>Pseudomonadota</taxon>
        <taxon>Betaproteobacteria</taxon>
        <taxon>Nitrosomonadales</taxon>
        <taxon>Nitrosomonadaceae</taxon>
        <taxon>Nitrosomonas</taxon>
    </lineage>
</organism>
<comment type="caution">
    <text evidence="1">The sequence shown here is derived from an EMBL/GenBank/DDBJ whole genome shotgun (WGS) entry which is preliminary data.</text>
</comment>
<dbReference type="EMBL" id="QAOI01000023">
    <property type="protein sequence ID" value="PTQ76102.1"/>
    <property type="molecule type" value="Genomic_DNA"/>
</dbReference>
<evidence type="ECO:0000313" key="1">
    <source>
        <dbReference type="EMBL" id="PTQ76102.1"/>
    </source>
</evidence>
<gene>
    <name evidence="1" type="ORF">C8R26_12332</name>
</gene>
<dbReference type="AlphaFoldDB" id="A0A2T5HWX6"/>
<protein>
    <submittedName>
        <fullName evidence="1">Uncharacterized protein</fullName>
    </submittedName>
</protein>
<name>A0A2T5HWX6_9PROT</name>
<proteinExistence type="predicted"/>